<dbReference type="CDD" id="cd00609">
    <property type="entry name" value="AAT_like"/>
    <property type="match status" value="1"/>
</dbReference>
<dbReference type="InterPro" id="IPR004839">
    <property type="entry name" value="Aminotransferase_I/II_large"/>
</dbReference>
<dbReference type="EMBL" id="BAABGJ010000081">
    <property type="protein sequence ID" value="GAA4358399.1"/>
    <property type="molecule type" value="Genomic_DNA"/>
</dbReference>
<evidence type="ECO:0000256" key="8">
    <source>
        <dbReference type="ARBA" id="ARBA00047481"/>
    </source>
</evidence>
<dbReference type="Pfam" id="PF00155">
    <property type="entry name" value="Aminotran_1_2"/>
    <property type="match status" value="1"/>
</dbReference>
<reference evidence="12" key="1">
    <citation type="journal article" date="2019" name="Int. J. Syst. Evol. Microbiol.">
        <title>The Global Catalogue of Microorganisms (GCM) 10K type strain sequencing project: providing services to taxonomists for standard genome sequencing and annotation.</title>
        <authorList>
            <consortium name="The Broad Institute Genomics Platform"/>
            <consortium name="The Broad Institute Genome Sequencing Center for Infectious Disease"/>
            <person name="Wu L."/>
            <person name="Ma J."/>
        </authorList>
    </citation>
    <scope>NUCLEOTIDE SEQUENCE [LARGE SCALE GENOMIC DNA]</scope>
    <source>
        <strain evidence="12">JCM 17804</strain>
    </source>
</reference>
<dbReference type="InterPro" id="IPR005861">
    <property type="entry name" value="HisP_aminotrans"/>
</dbReference>
<feature type="modified residue" description="N6-(pyridoxal phosphate)lysine" evidence="9">
    <location>
        <position position="192"/>
    </location>
</feature>
<dbReference type="PANTHER" id="PTHR43643:SF3">
    <property type="entry name" value="HISTIDINOL-PHOSPHATE AMINOTRANSFERASE"/>
    <property type="match status" value="1"/>
</dbReference>
<dbReference type="Gene3D" id="3.40.640.10">
    <property type="entry name" value="Type I PLP-dependent aspartate aminotransferase-like (Major domain)"/>
    <property type="match status" value="1"/>
</dbReference>
<feature type="domain" description="Aminotransferase class I/classII large" evidence="10">
    <location>
        <begin position="1"/>
        <end position="322"/>
    </location>
</feature>
<evidence type="ECO:0000256" key="5">
    <source>
        <dbReference type="ARBA" id="ARBA00022576"/>
    </source>
</evidence>
<dbReference type="RefSeq" id="WP_345541803.1">
    <property type="nucleotide sequence ID" value="NZ_BAABGJ010000081.1"/>
</dbReference>
<dbReference type="InterPro" id="IPR015421">
    <property type="entry name" value="PyrdxlP-dep_Trfase_major"/>
</dbReference>
<evidence type="ECO:0000259" key="10">
    <source>
        <dbReference type="Pfam" id="PF00155"/>
    </source>
</evidence>
<evidence type="ECO:0000256" key="3">
    <source>
        <dbReference type="ARBA" id="ARBA00007970"/>
    </source>
</evidence>
<comment type="similarity">
    <text evidence="3 9">Belongs to the class-II pyridoxal-phosphate-dependent aminotransferase family. Histidinol-phosphate aminotransferase subfamily.</text>
</comment>
<dbReference type="SUPFAM" id="SSF53383">
    <property type="entry name" value="PLP-dependent transferases"/>
    <property type="match status" value="1"/>
</dbReference>
<name>A0ABP8IGH7_9BURK</name>
<dbReference type="InterPro" id="IPR001917">
    <property type="entry name" value="Aminotrans_II_pyridoxalP_BS"/>
</dbReference>
<dbReference type="Gene3D" id="3.90.1150.10">
    <property type="entry name" value="Aspartate Aminotransferase, domain 1"/>
    <property type="match status" value="1"/>
</dbReference>
<dbReference type="HAMAP" id="MF_01023">
    <property type="entry name" value="HisC_aminotrans_2"/>
    <property type="match status" value="1"/>
</dbReference>
<organism evidence="11 12">
    <name type="scientific">Variovorax defluvii</name>
    <dbReference type="NCBI Taxonomy" id="913761"/>
    <lineage>
        <taxon>Bacteria</taxon>
        <taxon>Pseudomonadati</taxon>
        <taxon>Pseudomonadota</taxon>
        <taxon>Betaproteobacteria</taxon>
        <taxon>Burkholderiales</taxon>
        <taxon>Comamonadaceae</taxon>
        <taxon>Variovorax</taxon>
    </lineage>
</organism>
<keyword evidence="9" id="KW-0368">Histidine biosynthesis</keyword>
<dbReference type="InterPro" id="IPR015424">
    <property type="entry name" value="PyrdxlP-dep_Trfase"/>
</dbReference>
<gene>
    <name evidence="11" type="primary">hisC_3</name>
    <name evidence="9" type="synonym">hisC</name>
    <name evidence="11" type="ORF">GCM10023165_53270</name>
</gene>
<evidence type="ECO:0000256" key="1">
    <source>
        <dbReference type="ARBA" id="ARBA00001933"/>
    </source>
</evidence>
<comment type="cofactor">
    <cofactor evidence="1 9">
        <name>pyridoxal 5'-phosphate</name>
        <dbReference type="ChEBI" id="CHEBI:597326"/>
    </cofactor>
</comment>
<dbReference type="EC" id="2.6.1.9" evidence="9"/>
<evidence type="ECO:0000313" key="11">
    <source>
        <dbReference type="EMBL" id="GAA4358399.1"/>
    </source>
</evidence>
<keyword evidence="9" id="KW-0028">Amino-acid biosynthesis</keyword>
<keyword evidence="12" id="KW-1185">Reference proteome</keyword>
<dbReference type="InterPro" id="IPR050106">
    <property type="entry name" value="HistidinolP_aminotransfase"/>
</dbReference>
<evidence type="ECO:0000313" key="12">
    <source>
        <dbReference type="Proteomes" id="UP001500975"/>
    </source>
</evidence>
<dbReference type="NCBIfam" id="TIGR01141">
    <property type="entry name" value="hisC"/>
    <property type="match status" value="1"/>
</dbReference>
<evidence type="ECO:0000256" key="9">
    <source>
        <dbReference type="HAMAP-Rule" id="MF_01023"/>
    </source>
</evidence>
<proteinExistence type="inferred from homology"/>
<comment type="subunit">
    <text evidence="4 9">Homodimer.</text>
</comment>
<evidence type="ECO:0000256" key="7">
    <source>
        <dbReference type="ARBA" id="ARBA00022898"/>
    </source>
</evidence>
<evidence type="ECO:0000256" key="4">
    <source>
        <dbReference type="ARBA" id="ARBA00011738"/>
    </source>
</evidence>
<keyword evidence="5 9" id="KW-0032">Aminotransferase</keyword>
<evidence type="ECO:0000256" key="2">
    <source>
        <dbReference type="ARBA" id="ARBA00005011"/>
    </source>
</evidence>
<dbReference type="InterPro" id="IPR015422">
    <property type="entry name" value="PyrdxlP-dep_Trfase_small"/>
</dbReference>
<keyword evidence="6 9" id="KW-0808">Transferase</keyword>
<keyword evidence="7 9" id="KW-0663">Pyridoxal phosphate</keyword>
<comment type="caution">
    <text evidence="11">The sequence shown here is derived from an EMBL/GenBank/DDBJ whole genome shotgun (WGS) entry which is preliminary data.</text>
</comment>
<dbReference type="Proteomes" id="UP001500975">
    <property type="component" value="Unassembled WGS sequence"/>
</dbReference>
<evidence type="ECO:0000256" key="6">
    <source>
        <dbReference type="ARBA" id="ARBA00022679"/>
    </source>
</evidence>
<dbReference type="PANTHER" id="PTHR43643">
    <property type="entry name" value="HISTIDINOL-PHOSPHATE AMINOTRANSFERASE 2"/>
    <property type="match status" value="1"/>
</dbReference>
<comment type="pathway">
    <text evidence="2 9">Amino-acid biosynthesis; L-histidine biosynthesis; L-histidine from 5-phospho-alpha-D-ribose 1-diphosphate: step 7/9.</text>
</comment>
<accession>A0ABP8IGH7</accession>
<protein>
    <recommendedName>
        <fullName evidence="9">Histidinol-phosphate aminotransferase</fullName>
        <ecNumber evidence="9">2.6.1.9</ecNumber>
    </recommendedName>
    <alternativeName>
        <fullName evidence="9">Imidazole acetol-phosphate transaminase</fullName>
    </alternativeName>
</protein>
<sequence length="331" mass="35216">MILLASNENPLGMPESARRAAAAALQGAGHYPDSNGTALKHALSARLDVPMDWLTLGCGSSEILELAAQVCVQPGEGVVYSRYGFVVYGQAAAHAHARSTVVPARDFGHDLAAMRAAVGEDTRLVFIANPNNPTGTFLEAAALLDFLESLPAGVTVLLDEAYTEYLAPAQRYDSIAWVRRFPHLIVARTFSKAYGLAGMRIGYGVAQPALAARLNARRPRFNVSTPAQAAAVAALGDDAFLARSYQLNHVGRAQLENGLHELRLASIPSAGNFLMVQVGEGRTVHARLLAAGIEVALLDNYGLPQWLRITVGLPEQNAAVLAALRDHAPAR</sequence>
<dbReference type="PROSITE" id="PS00599">
    <property type="entry name" value="AA_TRANSFER_CLASS_2"/>
    <property type="match status" value="1"/>
</dbReference>
<comment type="catalytic activity">
    <reaction evidence="8 9">
        <text>L-histidinol phosphate + 2-oxoglutarate = 3-(imidazol-4-yl)-2-oxopropyl phosphate + L-glutamate</text>
        <dbReference type="Rhea" id="RHEA:23744"/>
        <dbReference type="ChEBI" id="CHEBI:16810"/>
        <dbReference type="ChEBI" id="CHEBI:29985"/>
        <dbReference type="ChEBI" id="CHEBI:57766"/>
        <dbReference type="ChEBI" id="CHEBI:57980"/>
        <dbReference type="EC" id="2.6.1.9"/>
    </reaction>
</comment>